<feature type="transmembrane region" description="Helical" evidence="1">
    <location>
        <begin position="285"/>
        <end position="305"/>
    </location>
</feature>
<keyword evidence="1" id="KW-1133">Transmembrane helix</keyword>
<feature type="transmembrane region" description="Helical" evidence="1">
    <location>
        <begin position="26"/>
        <end position="49"/>
    </location>
</feature>
<comment type="caution">
    <text evidence="2">The sequence shown here is derived from an EMBL/GenBank/DDBJ whole genome shotgun (WGS) entry which is preliminary data.</text>
</comment>
<keyword evidence="1" id="KW-0812">Transmembrane</keyword>
<proteinExistence type="predicted"/>
<feature type="transmembrane region" description="Helical" evidence="1">
    <location>
        <begin position="234"/>
        <end position="253"/>
    </location>
</feature>
<dbReference type="VEuPathDB" id="FungiDB:PSHT_08485"/>
<evidence type="ECO:0000313" key="3">
    <source>
        <dbReference type="Proteomes" id="UP000239156"/>
    </source>
</evidence>
<protein>
    <submittedName>
        <fullName evidence="2">Uncharacterized protein</fullName>
    </submittedName>
</protein>
<dbReference type="Proteomes" id="UP000239156">
    <property type="component" value="Unassembled WGS sequence"/>
</dbReference>
<sequence length="387" mass="42920">MEALHSFALDTLAKRATMDRLSDHEILYSVLGGLQPGGTCLAWIAGLIACESLRLTQRFDEETSWDKRFFVYFSLLMSVTLAGRSSLDRERRLKLWLLFFLRYPETFYAHAKINQCRLFAAMLYHYCIGSYGNYHNLLHVTNVATCGGEEFLCNTLYFPLMVTDDCSNVSGYSFYAHSVWVSGLGKVKICKVPVVKVCTAVLVVGLSVVIVLGIPRAFTIPTFQTVADHGSSGIWGRVVQLICGALLTLLKACDLARSKAVRQMLVSNQDLSVSLLRIGDLSYRLRYVSSILCLLCQTAIFPTIFDLVSLYLRNAKGAGIGYTMMSLSAELHLFGPIMAISATLQEDFLADQASTCSIGNTECKAVVPPTTKKLTFQTQEKRIMKGN</sequence>
<reference evidence="2" key="1">
    <citation type="submission" date="2017-12" db="EMBL/GenBank/DDBJ databases">
        <title>Gene loss provides genomic basis for host adaptation in cereal stripe rust fungi.</title>
        <authorList>
            <person name="Xia C."/>
        </authorList>
    </citation>
    <scope>NUCLEOTIDE SEQUENCE [LARGE SCALE GENOMIC DNA]</scope>
    <source>
        <strain evidence="2">93-210</strain>
    </source>
</reference>
<name>A0A2S4V7Y1_9BASI</name>
<organism evidence="2 3">
    <name type="scientific">Puccinia striiformis</name>
    <dbReference type="NCBI Taxonomy" id="27350"/>
    <lineage>
        <taxon>Eukaryota</taxon>
        <taxon>Fungi</taxon>
        <taxon>Dikarya</taxon>
        <taxon>Basidiomycota</taxon>
        <taxon>Pucciniomycotina</taxon>
        <taxon>Pucciniomycetes</taxon>
        <taxon>Pucciniales</taxon>
        <taxon>Pucciniaceae</taxon>
        <taxon>Puccinia</taxon>
    </lineage>
</organism>
<keyword evidence="3" id="KW-1185">Reference proteome</keyword>
<dbReference type="EMBL" id="PKSL01000097">
    <property type="protein sequence ID" value="POW05560.1"/>
    <property type="molecule type" value="Genomic_DNA"/>
</dbReference>
<evidence type="ECO:0000256" key="1">
    <source>
        <dbReference type="SAM" id="Phobius"/>
    </source>
</evidence>
<dbReference type="AlphaFoldDB" id="A0A2S4V7Y1"/>
<evidence type="ECO:0000313" key="2">
    <source>
        <dbReference type="EMBL" id="POW05560.1"/>
    </source>
</evidence>
<gene>
    <name evidence="2" type="ORF">PSTT_09590</name>
</gene>
<accession>A0A2S4V7Y1</accession>
<feature type="transmembrane region" description="Helical" evidence="1">
    <location>
        <begin position="194"/>
        <end position="214"/>
    </location>
</feature>
<dbReference type="VEuPathDB" id="FungiDB:PSTT_09590"/>
<keyword evidence="1" id="KW-0472">Membrane</keyword>